<dbReference type="Gene3D" id="3.40.50.150">
    <property type="entry name" value="Vaccinia Virus protein VP39"/>
    <property type="match status" value="1"/>
</dbReference>
<dbReference type="CDD" id="cd02440">
    <property type="entry name" value="AdoMet_MTases"/>
    <property type="match status" value="1"/>
</dbReference>
<evidence type="ECO:0000313" key="3">
    <source>
        <dbReference type="Proteomes" id="UP000301309"/>
    </source>
</evidence>
<proteinExistence type="predicted"/>
<gene>
    <name evidence="2" type="ORF">SVIO_004380</name>
</gene>
<evidence type="ECO:0000259" key="1">
    <source>
        <dbReference type="Pfam" id="PF13649"/>
    </source>
</evidence>
<dbReference type="InterPro" id="IPR041698">
    <property type="entry name" value="Methyltransf_25"/>
</dbReference>
<keyword evidence="3" id="KW-1185">Reference proteome</keyword>
<reference evidence="2 3" key="1">
    <citation type="journal article" date="2020" name="Int. J. Syst. Evol. Microbiol.">
        <title>Reclassification of Streptomyces castelarensis and Streptomyces sporoclivatus as later heterotypic synonyms of Streptomyces antimycoticus.</title>
        <authorList>
            <person name="Komaki H."/>
            <person name="Tamura T."/>
        </authorList>
    </citation>
    <scope>NUCLEOTIDE SEQUENCE [LARGE SCALE GENOMIC DNA]</scope>
    <source>
        <strain evidence="2 3">NBRC 13459</strain>
    </source>
</reference>
<dbReference type="SUPFAM" id="SSF53335">
    <property type="entry name" value="S-adenosyl-L-methionine-dependent methyltransferases"/>
    <property type="match status" value="1"/>
</dbReference>
<dbReference type="RefSeq" id="WP_137975896.1">
    <property type="nucleotide sequence ID" value="NZ_BAAASO010000053.1"/>
</dbReference>
<dbReference type="OrthoDB" id="9777638at2"/>
<dbReference type="EMBL" id="BJHW01000001">
    <property type="protein sequence ID" value="GDY49815.1"/>
    <property type="molecule type" value="Genomic_DNA"/>
</dbReference>
<sequence>MSDTVRPATTERARREDIGDRKRALAQLFDRSAPTYERVGVEHFADLGRRLVAYAELTGGQRVLDVGCGTGAVLVPAARAVGERGEAIGVDISAGMVARAREELTRHGLHHARALVGDAETVALEDAPVGPGSFDAVLAGISLFFFPRPRTAVARYHRLLKPGGRIAVSWWGRPDPRWDRVFAASAPYGRGPSSHALPDDSPFRSIETFHAVLSTAGFTDVETTEEDCVTRFANREQWWSWVWSTAGRQFWETVPEESRAAAEAAVNAELAGLESPDGGLYSTSKVRFTLARRER</sequence>
<dbReference type="GO" id="GO:0008168">
    <property type="term" value="F:methyltransferase activity"/>
    <property type="evidence" value="ECO:0007669"/>
    <property type="project" value="UniProtKB-ARBA"/>
</dbReference>
<dbReference type="InterPro" id="IPR029063">
    <property type="entry name" value="SAM-dependent_MTases_sf"/>
</dbReference>
<feature type="domain" description="Methyltransferase" evidence="1">
    <location>
        <begin position="63"/>
        <end position="164"/>
    </location>
</feature>
<accession>A0A4D4KLJ8</accession>
<protein>
    <recommendedName>
        <fullName evidence="1">Methyltransferase domain-containing protein</fullName>
    </recommendedName>
</protein>
<organism evidence="2 3">
    <name type="scientific">Streptomyces violaceusniger</name>
    <dbReference type="NCBI Taxonomy" id="68280"/>
    <lineage>
        <taxon>Bacteria</taxon>
        <taxon>Bacillati</taxon>
        <taxon>Actinomycetota</taxon>
        <taxon>Actinomycetes</taxon>
        <taxon>Kitasatosporales</taxon>
        <taxon>Streptomycetaceae</taxon>
        <taxon>Streptomyces</taxon>
        <taxon>Streptomyces violaceusniger group</taxon>
    </lineage>
</organism>
<dbReference type="Proteomes" id="UP000301309">
    <property type="component" value="Unassembled WGS sequence"/>
</dbReference>
<dbReference type="Pfam" id="PF13649">
    <property type="entry name" value="Methyltransf_25"/>
    <property type="match status" value="1"/>
</dbReference>
<dbReference type="PANTHER" id="PTHR43591">
    <property type="entry name" value="METHYLTRANSFERASE"/>
    <property type="match status" value="1"/>
</dbReference>
<name>A0A4D4KLJ8_STRVO</name>
<dbReference type="PANTHER" id="PTHR43591:SF24">
    <property type="entry name" value="2-METHOXY-6-POLYPRENYL-1,4-BENZOQUINOL METHYLASE, MITOCHONDRIAL"/>
    <property type="match status" value="1"/>
</dbReference>
<comment type="caution">
    <text evidence="2">The sequence shown here is derived from an EMBL/GenBank/DDBJ whole genome shotgun (WGS) entry which is preliminary data.</text>
</comment>
<evidence type="ECO:0000313" key="2">
    <source>
        <dbReference type="EMBL" id="GDY49815.1"/>
    </source>
</evidence>
<dbReference type="AlphaFoldDB" id="A0A4D4KLJ8"/>